<dbReference type="PANTHER" id="PTHR16320:SF24">
    <property type="entry name" value="PHOSPHODIESTERASE, PUTATIVE-RELATED"/>
    <property type="match status" value="1"/>
</dbReference>
<keyword evidence="5 14" id="KW-0812">Transmembrane</keyword>
<comment type="subcellular location">
    <subcellularLocation>
        <location evidence="1">Membrane</location>
        <topology evidence="1">Multi-pass membrane protein</topology>
    </subcellularLocation>
</comment>
<evidence type="ECO:0000313" key="16">
    <source>
        <dbReference type="EMBL" id="KAI1872534.1"/>
    </source>
</evidence>
<evidence type="ECO:0000256" key="6">
    <source>
        <dbReference type="ARBA" id="ARBA00022723"/>
    </source>
</evidence>
<evidence type="ECO:0000256" key="8">
    <source>
        <dbReference type="ARBA" id="ARBA00022842"/>
    </source>
</evidence>
<dbReference type="PANTHER" id="PTHR16320">
    <property type="entry name" value="SPHINGOMYELINASE FAMILY MEMBER"/>
    <property type="match status" value="1"/>
</dbReference>
<keyword evidence="10 14" id="KW-1133">Transmembrane helix</keyword>
<comment type="pathway">
    <text evidence="2">Lipid metabolism; sphingolipid metabolism.</text>
</comment>
<evidence type="ECO:0000256" key="10">
    <source>
        <dbReference type="ARBA" id="ARBA00022989"/>
    </source>
</evidence>
<comment type="caution">
    <text evidence="16">The sequence shown here is derived from an EMBL/GenBank/DDBJ whole genome shotgun (WGS) entry which is preliminary data.</text>
</comment>
<gene>
    <name evidence="16" type="ORF">JX265_005414</name>
</gene>
<organism evidence="16 17">
    <name type="scientific">Neoarthrinium moseri</name>
    <dbReference type="NCBI Taxonomy" id="1658444"/>
    <lineage>
        <taxon>Eukaryota</taxon>
        <taxon>Fungi</taxon>
        <taxon>Dikarya</taxon>
        <taxon>Ascomycota</taxon>
        <taxon>Pezizomycotina</taxon>
        <taxon>Sordariomycetes</taxon>
        <taxon>Xylariomycetidae</taxon>
        <taxon>Amphisphaeriales</taxon>
        <taxon>Apiosporaceae</taxon>
        <taxon>Neoarthrinium</taxon>
    </lineage>
</organism>
<sequence length="592" mass="65210">MHPSRVTAMDALPPELTELNVLTLNCWGLLYISAQRATRLEAIGRAIASATPTPHIVALQECWTQEDYHSIRRSTRPILPYGKFYFSGAFGGGLAILSRWPIEESSMYRYPLNGRPTAFFRGDWFVGKGVASAKIRFGRGHRDIVEVFNTHTHPKYEKDGHDTYVAHRLSQAWELAKLLRGAAARGHLVLALGDFNEVPLSLSHRIITSHAPVHDVWRILHPDSSLGAAEEDLERARRRPIPTAQFNIEENGATSNSVYNTWRWPKSQQKKLGPGRERDWPEIAPDTLDHKGKRLDYIFASSGNFEGENPGWGWVVHDARVGMLQRHSELGCSLSDHFSVEATLVLHQAGSTPSSSHSRHHPRDHSSIPYPPGRATSVAETRGTEIQETDLENGVYLHMSPTTSEMHLPESGPGGGGGGGGDRPRNHLNAYPSSSFSAQLRAMAQPVSHLPSGTYDEILAHIEAYTARERFQRRWRGVHFGTWVVVAAVCYVGVWWTPRWAGFVLTLLCSLGLAAGVVDGLVALLFVGAELRALREFEWEIRNAKASATGAGGPAFEFDGVGAGDDEAGEVGGEQPGRSVSRGADGGREKRW</sequence>
<keyword evidence="9" id="KW-0746">Sphingolipid metabolism</keyword>
<feature type="transmembrane region" description="Helical" evidence="14">
    <location>
        <begin position="478"/>
        <end position="497"/>
    </location>
</feature>
<evidence type="ECO:0000256" key="14">
    <source>
        <dbReference type="SAM" id="Phobius"/>
    </source>
</evidence>
<dbReference type="Proteomes" id="UP000829685">
    <property type="component" value="Unassembled WGS sequence"/>
</dbReference>
<dbReference type="InterPro" id="IPR005135">
    <property type="entry name" value="Endo/exonuclease/phosphatase"/>
</dbReference>
<feature type="transmembrane region" description="Helical" evidence="14">
    <location>
        <begin position="503"/>
        <end position="527"/>
    </location>
</feature>
<evidence type="ECO:0000256" key="5">
    <source>
        <dbReference type="ARBA" id="ARBA00022692"/>
    </source>
</evidence>
<evidence type="ECO:0000256" key="4">
    <source>
        <dbReference type="ARBA" id="ARBA00006335"/>
    </source>
</evidence>
<feature type="domain" description="Endonuclease/exonuclease/phosphatase" evidence="15">
    <location>
        <begin position="22"/>
        <end position="337"/>
    </location>
</feature>
<keyword evidence="12 14" id="KW-0472">Membrane</keyword>
<keyword evidence="6" id="KW-0479">Metal-binding</keyword>
<dbReference type="SUPFAM" id="SSF56219">
    <property type="entry name" value="DNase I-like"/>
    <property type="match status" value="1"/>
</dbReference>
<dbReference type="GO" id="GO:0004767">
    <property type="term" value="F:sphingomyelin phosphodiesterase activity"/>
    <property type="evidence" value="ECO:0007669"/>
    <property type="project" value="InterPro"/>
</dbReference>
<evidence type="ECO:0000313" key="17">
    <source>
        <dbReference type="Proteomes" id="UP000829685"/>
    </source>
</evidence>
<comment type="pathway">
    <text evidence="3">Sphingolipid metabolism.</text>
</comment>
<dbReference type="GO" id="GO:0046872">
    <property type="term" value="F:metal ion binding"/>
    <property type="evidence" value="ECO:0007669"/>
    <property type="project" value="UniProtKB-KW"/>
</dbReference>
<evidence type="ECO:0000256" key="2">
    <source>
        <dbReference type="ARBA" id="ARBA00004760"/>
    </source>
</evidence>
<dbReference type="GO" id="GO:0006665">
    <property type="term" value="P:sphingolipid metabolic process"/>
    <property type="evidence" value="ECO:0007669"/>
    <property type="project" value="UniProtKB-KW"/>
</dbReference>
<keyword evidence="8" id="KW-0460">Magnesium</keyword>
<evidence type="ECO:0000259" key="15">
    <source>
        <dbReference type="Pfam" id="PF03372"/>
    </source>
</evidence>
<comment type="similarity">
    <text evidence="4">Belongs to the neutral sphingomyelinase family.</text>
</comment>
<feature type="region of interest" description="Disordered" evidence="13">
    <location>
        <begin position="349"/>
        <end position="382"/>
    </location>
</feature>
<accession>A0A9P9WNM5</accession>
<dbReference type="InterPro" id="IPR036691">
    <property type="entry name" value="Endo/exonu/phosph_ase_sf"/>
</dbReference>
<dbReference type="EMBL" id="JAFIMR010000011">
    <property type="protein sequence ID" value="KAI1872534.1"/>
    <property type="molecule type" value="Genomic_DNA"/>
</dbReference>
<name>A0A9P9WNM5_9PEZI</name>
<proteinExistence type="inferred from homology"/>
<evidence type="ECO:0000256" key="11">
    <source>
        <dbReference type="ARBA" id="ARBA00023098"/>
    </source>
</evidence>
<keyword evidence="11" id="KW-0443">Lipid metabolism</keyword>
<reference evidence="16" key="1">
    <citation type="submission" date="2021-03" db="EMBL/GenBank/DDBJ databases">
        <title>Revisited historic fungal species revealed as producer of novel bioactive compounds through whole genome sequencing and comparative genomics.</title>
        <authorList>
            <person name="Vignolle G.A."/>
            <person name="Hochenegger N."/>
            <person name="Mach R.L."/>
            <person name="Mach-Aigner A.R."/>
            <person name="Javad Rahimi M."/>
            <person name="Salim K.A."/>
            <person name="Chan C.M."/>
            <person name="Lim L.B.L."/>
            <person name="Cai F."/>
            <person name="Druzhinina I.S."/>
            <person name="U'Ren J.M."/>
            <person name="Derntl C."/>
        </authorList>
    </citation>
    <scope>NUCLEOTIDE SEQUENCE</scope>
    <source>
        <strain evidence="16">TUCIM 5799</strain>
    </source>
</reference>
<evidence type="ECO:0000256" key="12">
    <source>
        <dbReference type="ARBA" id="ARBA00023136"/>
    </source>
</evidence>
<keyword evidence="7" id="KW-0378">Hydrolase</keyword>
<feature type="region of interest" description="Disordered" evidence="13">
    <location>
        <begin position="550"/>
        <end position="592"/>
    </location>
</feature>
<keyword evidence="17" id="KW-1185">Reference proteome</keyword>
<dbReference type="GO" id="GO:0016020">
    <property type="term" value="C:membrane"/>
    <property type="evidence" value="ECO:0007669"/>
    <property type="project" value="UniProtKB-SubCell"/>
</dbReference>
<dbReference type="FunFam" id="3.60.10.10:FF:000059">
    <property type="entry name" value="Inositol phosphosphingolipids phospholipase C"/>
    <property type="match status" value="1"/>
</dbReference>
<evidence type="ECO:0000256" key="13">
    <source>
        <dbReference type="SAM" id="MobiDB-lite"/>
    </source>
</evidence>
<evidence type="ECO:0000256" key="1">
    <source>
        <dbReference type="ARBA" id="ARBA00004141"/>
    </source>
</evidence>
<protein>
    <recommendedName>
        <fullName evidence="15">Endonuclease/exonuclease/phosphatase domain-containing protein</fullName>
    </recommendedName>
</protein>
<dbReference type="Pfam" id="PF03372">
    <property type="entry name" value="Exo_endo_phos"/>
    <property type="match status" value="1"/>
</dbReference>
<evidence type="ECO:0000256" key="3">
    <source>
        <dbReference type="ARBA" id="ARBA00004991"/>
    </source>
</evidence>
<dbReference type="AlphaFoldDB" id="A0A9P9WNM5"/>
<evidence type="ECO:0000256" key="9">
    <source>
        <dbReference type="ARBA" id="ARBA00022919"/>
    </source>
</evidence>
<feature type="region of interest" description="Disordered" evidence="13">
    <location>
        <begin position="403"/>
        <end position="428"/>
    </location>
</feature>
<feature type="compositionally biased region" description="Gly residues" evidence="13">
    <location>
        <begin position="412"/>
        <end position="421"/>
    </location>
</feature>
<dbReference type="Gene3D" id="3.60.10.10">
    <property type="entry name" value="Endonuclease/exonuclease/phosphatase"/>
    <property type="match status" value="1"/>
</dbReference>
<dbReference type="InterPro" id="IPR038772">
    <property type="entry name" value="Sph/SMPD2-like"/>
</dbReference>
<evidence type="ECO:0000256" key="7">
    <source>
        <dbReference type="ARBA" id="ARBA00022801"/>
    </source>
</evidence>